<reference evidence="1 2" key="1">
    <citation type="submission" date="2019-07" db="EMBL/GenBank/DDBJ databases">
        <authorList>
            <person name="Cremers G."/>
        </authorList>
    </citation>
    <scope>NUCLEOTIDE SEQUENCE [LARGE SCALE GENOMIC DNA]</scope>
</reference>
<evidence type="ECO:0000313" key="2">
    <source>
        <dbReference type="Proteomes" id="UP000334340"/>
    </source>
</evidence>
<keyword evidence="2" id="KW-1185">Reference proteome</keyword>
<organism evidence="1 2">
    <name type="scientific">Candidatus Methylomirabilis lanthanidiphila</name>
    <dbReference type="NCBI Taxonomy" id="2211376"/>
    <lineage>
        <taxon>Bacteria</taxon>
        <taxon>Candidatus Methylomirabilota</taxon>
        <taxon>Candidatus Methylomirabilia</taxon>
        <taxon>Candidatus Methylomirabilales</taxon>
        <taxon>Candidatus Methylomirabilaceae</taxon>
        <taxon>Candidatus Methylomirabilis</taxon>
    </lineage>
</organism>
<sequence length="84" mass="9650">MRWYGGRVDEQHSPQELWWGRRNCNLSMGVGVVPGFASFIPAYSALQQIRTSLAQDRIIELDLYTLGAVRDLKCRLRMAGWAHE</sequence>
<evidence type="ECO:0000313" key="1">
    <source>
        <dbReference type="EMBL" id="VUZ85332.1"/>
    </source>
</evidence>
<gene>
    <name evidence="1" type="ORF">MELA_01715</name>
</gene>
<name>A0A564ZKZ8_9BACT</name>
<dbReference type="EMBL" id="CABIKM010000026">
    <property type="protein sequence ID" value="VUZ85332.1"/>
    <property type="molecule type" value="Genomic_DNA"/>
</dbReference>
<proteinExistence type="predicted"/>
<protein>
    <submittedName>
        <fullName evidence="1">Uncharacterized protein</fullName>
    </submittedName>
</protein>
<dbReference type="Proteomes" id="UP000334340">
    <property type="component" value="Unassembled WGS sequence"/>
</dbReference>
<dbReference type="AlphaFoldDB" id="A0A564ZKZ8"/>
<accession>A0A564ZKZ8</accession>